<dbReference type="InterPro" id="IPR013632">
    <property type="entry name" value="Rad51_C"/>
</dbReference>
<dbReference type="Proteomes" id="UP000054937">
    <property type="component" value="Unassembled WGS sequence"/>
</dbReference>
<dbReference type="GO" id="GO:0033063">
    <property type="term" value="C:Rad51B-Rad51C-Rad51D-XRCC2 complex"/>
    <property type="evidence" value="ECO:0007669"/>
    <property type="project" value="TreeGrafter"/>
</dbReference>
<dbReference type="AlphaFoldDB" id="A0A0V0QK66"/>
<evidence type="ECO:0000256" key="3">
    <source>
        <dbReference type="ARBA" id="ARBA00022763"/>
    </source>
</evidence>
<evidence type="ECO:0000256" key="6">
    <source>
        <dbReference type="ARBA" id="ARBA00023242"/>
    </source>
</evidence>
<evidence type="ECO:0000313" key="9">
    <source>
        <dbReference type="EMBL" id="KRX02603.1"/>
    </source>
</evidence>
<dbReference type="PANTHER" id="PTHR46239:SF1">
    <property type="entry name" value="DNA REPAIR PROTEIN RAD51 HOMOLOG 3"/>
    <property type="match status" value="1"/>
</dbReference>
<dbReference type="InterPro" id="IPR027417">
    <property type="entry name" value="P-loop_NTPase"/>
</dbReference>
<proteinExistence type="predicted"/>
<dbReference type="FunCoup" id="A0A0V0QK66">
    <property type="interactions" value="30"/>
</dbReference>
<evidence type="ECO:0000256" key="7">
    <source>
        <dbReference type="SAM" id="Coils"/>
    </source>
</evidence>
<protein>
    <submittedName>
        <fullName evidence="9">p-loop containing nucleoside triphosphate hydrolase</fullName>
    </submittedName>
</protein>
<dbReference type="GO" id="GO:0000400">
    <property type="term" value="F:four-way junction DNA binding"/>
    <property type="evidence" value="ECO:0007669"/>
    <property type="project" value="TreeGrafter"/>
</dbReference>
<dbReference type="Pfam" id="PF08423">
    <property type="entry name" value="Rad51"/>
    <property type="match status" value="1"/>
</dbReference>
<keyword evidence="2" id="KW-0547">Nucleotide-binding</keyword>
<feature type="domain" description="Rad51-like C-terminal" evidence="8">
    <location>
        <begin position="149"/>
        <end position="345"/>
    </location>
</feature>
<feature type="coiled-coil region" evidence="7">
    <location>
        <begin position="50"/>
        <end position="77"/>
    </location>
</feature>
<dbReference type="SUPFAM" id="SSF52540">
    <property type="entry name" value="P-loop containing nucleoside triphosphate hydrolases"/>
    <property type="match status" value="1"/>
</dbReference>
<dbReference type="PANTHER" id="PTHR46239">
    <property type="entry name" value="DNA REPAIR PROTEIN RAD51 HOMOLOG 3 RAD51C"/>
    <property type="match status" value="1"/>
</dbReference>
<dbReference type="InParanoid" id="A0A0V0QK66"/>
<reference evidence="9 10" key="1">
    <citation type="journal article" date="2015" name="Sci. Rep.">
        <title>Genome of the facultative scuticociliatosis pathogen Pseudocohnilembus persalinus provides insight into its virulence through horizontal gene transfer.</title>
        <authorList>
            <person name="Xiong J."/>
            <person name="Wang G."/>
            <person name="Cheng J."/>
            <person name="Tian M."/>
            <person name="Pan X."/>
            <person name="Warren A."/>
            <person name="Jiang C."/>
            <person name="Yuan D."/>
            <person name="Miao W."/>
        </authorList>
    </citation>
    <scope>NUCLEOTIDE SEQUENCE [LARGE SCALE GENOMIC DNA]</scope>
    <source>
        <strain evidence="9">36N120E</strain>
    </source>
</reference>
<dbReference type="EMBL" id="LDAU01000154">
    <property type="protein sequence ID" value="KRX02603.1"/>
    <property type="molecule type" value="Genomic_DNA"/>
</dbReference>
<comment type="caution">
    <text evidence="9">The sequence shown here is derived from an EMBL/GenBank/DDBJ whole genome shotgun (WGS) entry which is preliminary data.</text>
</comment>
<accession>A0A0V0QK66</accession>
<keyword evidence="10" id="KW-1185">Reference proteome</keyword>
<dbReference type="OrthoDB" id="5957327at2759"/>
<dbReference type="GO" id="GO:0008821">
    <property type="term" value="F:crossover junction DNA endonuclease activity"/>
    <property type="evidence" value="ECO:0007669"/>
    <property type="project" value="TreeGrafter"/>
</dbReference>
<evidence type="ECO:0000256" key="1">
    <source>
        <dbReference type="ARBA" id="ARBA00004123"/>
    </source>
</evidence>
<dbReference type="GO" id="GO:0033065">
    <property type="term" value="C:Rad51C-XRCC3 complex"/>
    <property type="evidence" value="ECO:0007669"/>
    <property type="project" value="TreeGrafter"/>
</dbReference>
<comment type="subcellular location">
    <subcellularLocation>
        <location evidence="1">Nucleus</location>
    </subcellularLocation>
</comment>
<evidence type="ECO:0000256" key="4">
    <source>
        <dbReference type="ARBA" id="ARBA00022840"/>
    </source>
</evidence>
<keyword evidence="9" id="KW-0378">Hydrolase</keyword>
<evidence type="ECO:0000256" key="2">
    <source>
        <dbReference type="ARBA" id="ARBA00022741"/>
    </source>
</evidence>
<gene>
    <name evidence="9" type="ORF">PPERSA_11943</name>
</gene>
<keyword evidence="7" id="KW-0175">Coiled coil</keyword>
<keyword evidence="3" id="KW-0227">DNA damage</keyword>
<evidence type="ECO:0000259" key="8">
    <source>
        <dbReference type="Pfam" id="PF08423"/>
    </source>
</evidence>
<dbReference type="GO" id="GO:0005524">
    <property type="term" value="F:ATP binding"/>
    <property type="evidence" value="ECO:0007669"/>
    <property type="project" value="UniProtKB-KW"/>
</dbReference>
<sequence>MEFFPLSIFKVKTKQKIKILDHLYISGIKTVKDFLSLNKDQILIDLKLKELDLYNQYQQLDEQVKQLKQQFVNQEIKLDIDEEFIDSDFESQNNNRQQDSKSKHLYSIPLIFTEENVDNLVDKNQQKKMLQKLTYFNYDNQSKKKQILSQLNNIINYGELTEIYGGYGCGKTQLLMQILKNFFIMEQNQVNKSQAFIIDFEGSFTIKRFLEFSKNSFQNLNVNQKQMLENILIFKQFVKETNIKLLILDGFLNFVKFQKDKYKDKYNRYDEIKEINLFLEDLQQIAEKLNCAVIFTNNNNIQYIIKNRQLNKIENYKPEFSEEISYQVQNRISLQKMKNDLKYFKQNVQDQQQVSDSGNQINQKLRNKEFIMTITKASNYIKELIEIPINLIFTQNDGVQFKIE</sequence>
<dbReference type="GO" id="GO:0005657">
    <property type="term" value="C:replication fork"/>
    <property type="evidence" value="ECO:0007669"/>
    <property type="project" value="TreeGrafter"/>
</dbReference>
<keyword evidence="5" id="KW-0234">DNA repair</keyword>
<keyword evidence="4" id="KW-0067">ATP-binding</keyword>
<dbReference type="GO" id="GO:0007131">
    <property type="term" value="P:reciprocal meiotic recombination"/>
    <property type="evidence" value="ECO:0007669"/>
    <property type="project" value="TreeGrafter"/>
</dbReference>
<dbReference type="InterPro" id="IPR052093">
    <property type="entry name" value="HR_Repair_Mediator"/>
</dbReference>
<evidence type="ECO:0000313" key="10">
    <source>
        <dbReference type="Proteomes" id="UP000054937"/>
    </source>
</evidence>
<keyword evidence="6" id="KW-0539">Nucleus</keyword>
<dbReference type="Gene3D" id="3.40.50.300">
    <property type="entry name" value="P-loop containing nucleotide triphosphate hydrolases"/>
    <property type="match status" value="1"/>
</dbReference>
<organism evidence="9 10">
    <name type="scientific">Pseudocohnilembus persalinus</name>
    <name type="common">Ciliate</name>
    <dbReference type="NCBI Taxonomy" id="266149"/>
    <lineage>
        <taxon>Eukaryota</taxon>
        <taxon>Sar</taxon>
        <taxon>Alveolata</taxon>
        <taxon>Ciliophora</taxon>
        <taxon>Intramacronucleata</taxon>
        <taxon>Oligohymenophorea</taxon>
        <taxon>Scuticociliatia</taxon>
        <taxon>Philasterida</taxon>
        <taxon>Pseudocohnilembidae</taxon>
        <taxon>Pseudocohnilembus</taxon>
    </lineage>
</organism>
<evidence type="ECO:0000256" key="5">
    <source>
        <dbReference type="ARBA" id="ARBA00023204"/>
    </source>
</evidence>
<name>A0A0V0QK66_PSEPJ</name>
<dbReference type="GO" id="GO:0000707">
    <property type="term" value="P:meiotic DNA recombinase assembly"/>
    <property type="evidence" value="ECO:0007669"/>
    <property type="project" value="TreeGrafter"/>
</dbReference>